<protein>
    <submittedName>
        <fullName evidence="1">Uncharacterized protein</fullName>
    </submittedName>
</protein>
<dbReference type="EMBL" id="JAANNT010000035">
    <property type="protein sequence ID" value="NUV31986.1"/>
    <property type="molecule type" value="Genomic_DNA"/>
</dbReference>
<name>A0A7Y6KJ67_9ACTN</name>
<sequence length="46" mass="5361">MICARCDKAIRPGEKYDRTPIHGNSGAQFDVLRHLDCPSRRRHARR</sequence>
<comment type="caution">
    <text evidence="1">The sequence shown here is derived from an EMBL/GenBank/DDBJ whole genome shotgun (WGS) entry which is preliminary data.</text>
</comment>
<evidence type="ECO:0000313" key="2">
    <source>
        <dbReference type="Proteomes" id="UP000540128"/>
    </source>
</evidence>
<accession>A0A7Y6KJ67</accession>
<gene>
    <name evidence="1" type="ORF">G6W59_27475</name>
</gene>
<reference evidence="1 2" key="1">
    <citation type="submission" date="2020-03" db="EMBL/GenBank/DDBJ databases">
        <title>Complete genome sequence of sixteen Streptomyces strains facilitates identification of candidate genes involved in plant growth-promotion in grain legumes and cereals.</title>
        <authorList>
            <person name="Gopalakrishnan S."/>
            <person name="Thakur V."/>
            <person name="Saxena R."/>
            <person name="Vadlamudi S."/>
            <person name="Purohit S."/>
            <person name="Kumar V."/>
            <person name="Rathore A."/>
            <person name="Chitikineni A."/>
            <person name="Varshney R.K."/>
        </authorList>
    </citation>
    <scope>NUCLEOTIDE SEQUENCE [LARGE SCALE GENOMIC DNA]</scope>
    <source>
        <strain evidence="1 2">KAI-180</strain>
    </source>
</reference>
<organism evidence="1 2">
    <name type="scientific">Streptomyces odorifer</name>
    <dbReference type="NCBI Taxonomy" id="53450"/>
    <lineage>
        <taxon>Bacteria</taxon>
        <taxon>Bacillati</taxon>
        <taxon>Actinomycetota</taxon>
        <taxon>Actinomycetes</taxon>
        <taxon>Kitasatosporales</taxon>
        <taxon>Streptomycetaceae</taxon>
        <taxon>Streptomyces</taxon>
        <taxon>Streptomyces albidoflavus group</taxon>
    </lineage>
</organism>
<dbReference type="Proteomes" id="UP000540128">
    <property type="component" value="Unassembled WGS sequence"/>
</dbReference>
<evidence type="ECO:0000313" key="1">
    <source>
        <dbReference type="EMBL" id="NUV31986.1"/>
    </source>
</evidence>
<proteinExistence type="predicted"/>
<keyword evidence="2" id="KW-1185">Reference proteome</keyword>
<dbReference type="RefSeq" id="WP_191835154.1">
    <property type="nucleotide sequence ID" value="NZ_JAANNT010000035.1"/>
</dbReference>
<dbReference type="AlphaFoldDB" id="A0A7Y6KJ67"/>